<keyword evidence="5" id="KW-1185">Reference proteome</keyword>
<dbReference type="Gene3D" id="3.40.50.1460">
    <property type="match status" value="1"/>
</dbReference>
<dbReference type="InterPro" id="IPR013783">
    <property type="entry name" value="Ig-like_fold"/>
</dbReference>
<dbReference type="EMBL" id="JBHPEI010000002">
    <property type="protein sequence ID" value="MFC1799323.1"/>
    <property type="molecule type" value="Genomic_DNA"/>
</dbReference>
<gene>
    <name evidence="4" type="ORF">ACFL2Z_00215</name>
</gene>
<dbReference type="Pfam" id="PF01364">
    <property type="entry name" value="Peptidase_C25"/>
    <property type="match status" value="1"/>
</dbReference>
<dbReference type="Gene3D" id="2.60.40.4070">
    <property type="match status" value="1"/>
</dbReference>
<feature type="domain" description="FlgD/Vpr Ig-like" evidence="3">
    <location>
        <begin position="986"/>
        <end position="1039"/>
    </location>
</feature>
<accession>A0ABV6YMM8</accession>
<evidence type="ECO:0000313" key="5">
    <source>
        <dbReference type="Proteomes" id="UP001594288"/>
    </source>
</evidence>
<dbReference type="Proteomes" id="UP001594288">
    <property type="component" value="Unassembled WGS sequence"/>
</dbReference>
<proteinExistence type="predicted"/>
<comment type="caution">
    <text evidence="4">The sequence shown here is derived from an EMBL/GenBank/DDBJ whole genome shotgun (WGS) entry which is preliminary data.</text>
</comment>
<dbReference type="Pfam" id="PF08126">
    <property type="entry name" value="Propeptide_C25"/>
    <property type="match status" value="1"/>
</dbReference>
<feature type="domain" description="Gingipain" evidence="1">
    <location>
        <begin position="220"/>
        <end position="601"/>
    </location>
</feature>
<dbReference type="InterPro" id="IPR029030">
    <property type="entry name" value="Caspase-like_dom_sf"/>
</dbReference>
<dbReference type="InterPro" id="IPR025965">
    <property type="entry name" value="FlgD/Vpr_Ig-like"/>
</dbReference>
<dbReference type="Pfam" id="PF13860">
    <property type="entry name" value="FlgD_ig"/>
    <property type="match status" value="1"/>
</dbReference>
<reference evidence="4 5" key="1">
    <citation type="submission" date="2024-09" db="EMBL/GenBank/DDBJ databases">
        <authorList>
            <person name="D'Angelo T."/>
        </authorList>
    </citation>
    <scope>NUCLEOTIDE SEQUENCE [LARGE SCALE GENOMIC DNA]</scope>
    <source>
        <strain evidence="4">SAG AM-311-F02</strain>
    </source>
</reference>
<dbReference type="InterPro" id="IPR038490">
    <property type="entry name" value="Gingipain_propep_sf"/>
</dbReference>
<sequence>MRKIILLYTLGVVAWGLASGGPVSLRQRRPREIAGIELRTAAYETGTATEAVRVSVQEDDLSLRIAANGLHSLGIRSHGSLGLAGEPDLPVMTVRLVLPRHSRVTGLELIRPEFAEIEGRLQIAPAHGPMPLTAATPTAPLESGEAVYSADAFYPGNALSYVSGSDGRRTIVYVKFYPVHYNPIKAHAILITEGQIQVHYETGPDTAPAVSNFYSDTQNVILTASSLLAPAESLRVLHEDLEGLTSEVVTVEWIDSTYAEADEPPQPGYANMTGGPVSAAYDYGLARKVVSYLRDTASHPNLASVTILGDALEVPPSYYFYVPQYTQYNNWIVSDLFYSSPDYDMVLNYRVGRLPVSTVEQAEGIVEKYRTWKTGLEAGWFHNAAIFGGATFNTLHLYGEMGLVYALGNGCLAGHSVEKNFHSNFRENYDILVPHFTDENTGIIFASGHGSGTSFLMTTSSMHSAGFAEMPQASRFPLLFMVACLNGSYDAEIVPNGYSSCYGERALASPAGPVAFWGSSRTAFVGYSYHFEEDGSLEISGSRYLSGMLINCLKAYAAGAVSLGDIAFGAFDEYMLIYEPENYVDRVTAYEYIFLGDPAFSVPAAPAPAPYENVFMAAEPPPDEAGHGFDEPVYNLTASFTPAITLSGETDSPGVRIRICQLSPGSPTVTEEVDLMDGIAPFECDFEPGTEGIFLVSFEGQDWRESRLYFRSRVTDNIPPAASEIISIVPAGCWYDVVWSPSFDREAGTISYTLMEFANPLMSADSCDSIDNWQSHGFTVAAGGLGGTSCFWSGKGNNLSNTLTTPLPVAVEAGDSLVFWKKYFVEDSWDYAYAEISQDGSDFAVLEKYTGTGGEWTRSAIDLGAYAGDSVFIRFRYTTDFVIARDGFYLDSVGPAIWFERISPIDDISDTTYRVSAAPVGHYCYRVRAVDDGGAWSAWSDIVGIVVTDSVPAGNPAGLLPHNTVLGTNTPNPFRSRTSLAFGLAVAGRVAVDVYSPAGRHVRGLAQGFREAGWHTLTWDGLDTRGLPVAPGVYFVHMRTRDCGFTRKVLRLR</sequence>
<feature type="domain" description="Gingipain propeptide" evidence="2">
    <location>
        <begin position="77"/>
        <end position="216"/>
    </location>
</feature>
<evidence type="ECO:0000313" key="4">
    <source>
        <dbReference type="EMBL" id="MFC1799323.1"/>
    </source>
</evidence>
<protein>
    <submittedName>
        <fullName evidence="4">C25 family cysteine peptidase</fullName>
    </submittedName>
</protein>
<dbReference type="InterPro" id="IPR012600">
    <property type="entry name" value="Propeptide_C25"/>
</dbReference>
<dbReference type="InterPro" id="IPR001769">
    <property type="entry name" value="Gingipain"/>
</dbReference>
<dbReference type="Gene3D" id="2.60.40.10">
    <property type="entry name" value="Immunoglobulins"/>
    <property type="match status" value="1"/>
</dbReference>
<evidence type="ECO:0000259" key="1">
    <source>
        <dbReference type="Pfam" id="PF01364"/>
    </source>
</evidence>
<evidence type="ECO:0000259" key="2">
    <source>
        <dbReference type="Pfam" id="PF08126"/>
    </source>
</evidence>
<dbReference type="Gene3D" id="2.60.40.3800">
    <property type="match status" value="1"/>
</dbReference>
<evidence type="ECO:0000259" key="3">
    <source>
        <dbReference type="Pfam" id="PF13860"/>
    </source>
</evidence>
<dbReference type="Pfam" id="PF20773">
    <property type="entry name" value="InhA-like_MAM"/>
    <property type="match status" value="1"/>
</dbReference>
<name>A0ABV6YMM8_UNCEI</name>
<dbReference type="SUPFAM" id="SSF52129">
    <property type="entry name" value="Caspase-like"/>
    <property type="match status" value="1"/>
</dbReference>
<organism evidence="4 5">
    <name type="scientific">Eiseniibacteriota bacterium</name>
    <dbReference type="NCBI Taxonomy" id="2212470"/>
    <lineage>
        <taxon>Bacteria</taxon>
        <taxon>Candidatus Eiseniibacteriota</taxon>
    </lineage>
</organism>